<dbReference type="GO" id="GO:0016787">
    <property type="term" value="F:hydrolase activity"/>
    <property type="evidence" value="ECO:0007669"/>
    <property type="project" value="UniProtKB-KW"/>
</dbReference>
<dbReference type="SUPFAM" id="SSF52540">
    <property type="entry name" value="P-loop containing nucleoside triphosphate hydrolases"/>
    <property type="match status" value="1"/>
</dbReference>
<dbReference type="InterPro" id="IPR027417">
    <property type="entry name" value="P-loop_NTPase"/>
</dbReference>
<dbReference type="InterPro" id="IPR007502">
    <property type="entry name" value="Helicase-assoc_dom"/>
</dbReference>
<dbReference type="PANTHER" id="PTHR18934:SF85">
    <property type="entry name" value="ATP-DEPENDENT RNA HELICASE DHX8"/>
    <property type="match status" value="1"/>
</dbReference>
<dbReference type="FunFam" id="3.40.50.300:FF:000578">
    <property type="entry name" value="probable ATP-dependent RNA helicase DHX35"/>
    <property type="match status" value="1"/>
</dbReference>
<keyword evidence="4" id="KW-0378">Hydrolase</keyword>
<dbReference type="STRING" id="34508.A0A4U5MG94"/>
<evidence type="ECO:0000256" key="7">
    <source>
        <dbReference type="ARBA" id="ARBA00047984"/>
    </source>
</evidence>
<dbReference type="CDD" id="cd18791">
    <property type="entry name" value="SF2_C_RHA"/>
    <property type="match status" value="1"/>
</dbReference>
<evidence type="ECO:0000259" key="9">
    <source>
        <dbReference type="PROSITE" id="PS51194"/>
    </source>
</evidence>
<organism evidence="10 11">
    <name type="scientific">Steinernema carpocapsae</name>
    <name type="common">Entomopathogenic nematode</name>
    <dbReference type="NCBI Taxonomy" id="34508"/>
    <lineage>
        <taxon>Eukaryota</taxon>
        <taxon>Metazoa</taxon>
        <taxon>Ecdysozoa</taxon>
        <taxon>Nematoda</taxon>
        <taxon>Chromadorea</taxon>
        <taxon>Rhabditida</taxon>
        <taxon>Tylenchina</taxon>
        <taxon>Panagrolaimomorpha</taxon>
        <taxon>Strongyloidoidea</taxon>
        <taxon>Steinernematidae</taxon>
        <taxon>Steinernema</taxon>
    </lineage>
</organism>
<dbReference type="SMART" id="SM00487">
    <property type="entry name" value="DEXDc"/>
    <property type="match status" value="1"/>
</dbReference>
<dbReference type="InterPro" id="IPR001650">
    <property type="entry name" value="Helicase_C-like"/>
</dbReference>
<dbReference type="PROSITE" id="PS51194">
    <property type="entry name" value="HELICASE_CTER"/>
    <property type="match status" value="1"/>
</dbReference>
<keyword evidence="5" id="KW-0347">Helicase</keyword>
<reference evidence="10 11" key="1">
    <citation type="journal article" date="2015" name="Genome Biol.">
        <title>Comparative genomics of Steinernema reveals deeply conserved gene regulatory networks.</title>
        <authorList>
            <person name="Dillman A.R."/>
            <person name="Macchietto M."/>
            <person name="Porter C.F."/>
            <person name="Rogers A."/>
            <person name="Williams B."/>
            <person name="Antoshechkin I."/>
            <person name="Lee M.M."/>
            <person name="Goodwin Z."/>
            <person name="Lu X."/>
            <person name="Lewis E.E."/>
            <person name="Goodrich-Blair H."/>
            <person name="Stock S.P."/>
            <person name="Adams B.J."/>
            <person name="Sternberg P.W."/>
            <person name="Mortazavi A."/>
        </authorList>
    </citation>
    <scope>NUCLEOTIDE SEQUENCE [LARGE SCALE GENOMIC DNA]</scope>
    <source>
        <strain evidence="10 11">ALL</strain>
    </source>
</reference>
<evidence type="ECO:0000313" key="10">
    <source>
        <dbReference type="EMBL" id="TKR67993.1"/>
    </source>
</evidence>
<feature type="domain" description="Helicase ATP-binding" evidence="8">
    <location>
        <begin position="93"/>
        <end position="244"/>
    </location>
</feature>
<evidence type="ECO:0000256" key="2">
    <source>
        <dbReference type="ARBA" id="ARBA00012552"/>
    </source>
</evidence>
<dbReference type="PROSITE" id="PS51192">
    <property type="entry name" value="HELICASE_ATP_BIND_1"/>
    <property type="match status" value="1"/>
</dbReference>
<dbReference type="OrthoDB" id="10253254at2759"/>
<dbReference type="GO" id="GO:0003723">
    <property type="term" value="F:RNA binding"/>
    <property type="evidence" value="ECO:0007669"/>
    <property type="project" value="TreeGrafter"/>
</dbReference>
<comment type="catalytic activity">
    <reaction evidence="7">
        <text>ATP + H2O = ADP + phosphate + H(+)</text>
        <dbReference type="Rhea" id="RHEA:13065"/>
        <dbReference type="ChEBI" id="CHEBI:15377"/>
        <dbReference type="ChEBI" id="CHEBI:15378"/>
        <dbReference type="ChEBI" id="CHEBI:30616"/>
        <dbReference type="ChEBI" id="CHEBI:43474"/>
        <dbReference type="ChEBI" id="CHEBI:456216"/>
        <dbReference type="EC" id="3.6.4.13"/>
    </reaction>
</comment>
<name>A0A4U5MG94_STECR</name>
<dbReference type="SMART" id="SM00490">
    <property type="entry name" value="HELICc"/>
    <property type="match status" value="1"/>
</dbReference>
<dbReference type="Proteomes" id="UP000298663">
    <property type="component" value="Unassembled WGS sequence"/>
</dbReference>
<evidence type="ECO:0000256" key="6">
    <source>
        <dbReference type="ARBA" id="ARBA00022840"/>
    </source>
</evidence>
<dbReference type="EC" id="3.6.4.13" evidence="2"/>
<dbReference type="EMBL" id="AZBU02000008">
    <property type="protein sequence ID" value="TKR67993.1"/>
    <property type="molecule type" value="Genomic_DNA"/>
</dbReference>
<keyword evidence="11" id="KW-1185">Reference proteome</keyword>
<dbReference type="Pfam" id="PF07717">
    <property type="entry name" value="OB_NTP_bind"/>
    <property type="match status" value="1"/>
</dbReference>
<dbReference type="InterPro" id="IPR011709">
    <property type="entry name" value="DEAD-box_helicase_OB_fold"/>
</dbReference>
<dbReference type="Gene3D" id="3.40.50.300">
    <property type="entry name" value="P-loop containing nucleotide triphosphate hydrolases"/>
    <property type="match status" value="2"/>
</dbReference>
<evidence type="ECO:0000256" key="3">
    <source>
        <dbReference type="ARBA" id="ARBA00022741"/>
    </source>
</evidence>
<evidence type="ECO:0000256" key="4">
    <source>
        <dbReference type="ARBA" id="ARBA00022801"/>
    </source>
</evidence>
<dbReference type="SMART" id="SM00847">
    <property type="entry name" value="HA2"/>
    <property type="match status" value="1"/>
</dbReference>
<keyword evidence="3" id="KW-0547">Nucleotide-binding</keyword>
<evidence type="ECO:0000259" key="8">
    <source>
        <dbReference type="PROSITE" id="PS51192"/>
    </source>
</evidence>
<reference evidence="10 11" key="2">
    <citation type="journal article" date="2019" name="G3 (Bethesda)">
        <title>Hybrid Assembly of the Genome of the Entomopathogenic Nematode Steinernema carpocapsae Identifies the X-Chromosome.</title>
        <authorList>
            <person name="Serra L."/>
            <person name="Macchietto M."/>
            <person name="Macias-Munoz A."/>
            <person name="McGill C.J."/>
            <person name="Rodriguez I.M."/>
            <person name="Rodriguez B."/>
            <person name="Murad R."/>
            <person name="Mortazavi A."/>
        </authorList>
    </citation>
    <scope>NUCLEOTIDE SEQUENCE [LARGE SCALE GENOMIC DNA]</scope>
    <source>
        <strain evidence="10 11">ALL</strain>
    </source>
</reference>
<evidence type="ECO:0000313" key="11">
    <source>
        <dbReference type="Proteomes" id="UP000298663"/>
    </source>
</evidence>
<accession>A0A4U5MG94</accession>
<evidence type="ECO:0000256" key="1">
    <source>
        <dbReference type="ARBA" id="ARBA00008792"/>
    </source>
</evidence>
<dbReference type="InterPro" id="IPR014001">
    <property type="entry name" value="Helicase_ATP-bd"/>
</dbReference>
<dbReference type="Gene3D" id="1.20.120.1080">
    <property type="match status" value="1"/>
</dbReference>
<proteinExistence type="inferred from homology"/>
<keyword evidence="6" id="KW-0067">ATP-binding</keyword>
<dbReference type="GO" id="GO:0071013">
    <property type="term" value="C:catalytic step 2 spliceosome"/>
    <property type="evidence" value="ECO:0007669"/>
    <property type="project" value="TreeGrafter"/>
</dbReference>
<sequence>MEDLERLVLQSRICVELENHLGEGQKIIAEFVVGLAEQNSTFGGFRKALEENGVGQQFKDSLGEEIPKEAKPSLSIQKQLESLPIFSLRESLLQVVSDNQVLFMIGETGSGKTTQMTQYLMEAGFGSRGHKIGCTQPRRVAATSVAKRVSEEFGCRLGQEVRYTIGFDDYTSPDTCLADPDLKSYSCILLDEAYERTISMDVLFGLLQGIVKRRKDLKLIVTSAILDAVKFSEYFFEAPIFTIPGRTFPVDILYSKEPELDYLDAALTTVMQIHLTEPQGDILVFLSGKEEIATSCEILHGRIKKLGNDAPELIILVYSALPSEMQAKIFEPAPSGSRNVVIATNIAEKSLMIDGIYVSALESLLVTPNFQAEAKQRSGRAGRIGPGKCFRIYTERAHRNEMLPTPVPEIERVNLATTLLQLKALGINNFLEFDFMDAPSFEASTLQALYTIAALDEDGLLTRLRRRMAEFPLDPTLSKLLIKYVDLSCSEEILTIVSMLSKHRHFSPTWCHKNFVQHRHVKRAQEVRKQLLGVLYRLKLDVVSCGRDVQREQKTICSGFFRNAAKRDPQGGYRTLVGGQQVHIHSSSSLFKQ</sequence>
<evidence type="ECO:0000256" key="5">
    <source>
        <dbReference type="ARBA" id="ARBA00022806"/>
    </source>
</evidence>
<gene>
    <name evidence="10" type="ORF">L596_024050</name>
</gene>
<protein>
    <recommendedName>
        <fullName evidence="2">RNA helicase</fullName>
        <ecNumber evidence="2">3.6.4.13</ecNumber>
    </recommendedName>
</protein>
<dbReference type="Pfam" id="PF00271">
    <property type="entry name" value="Helicase_C"/>
    <property type="match status" value="1"/>
</dbReference>
<dbReference type="GO" id="GO:0000390">
    <property type="term" value="P:spliceosomal complex disassembly"/>
    <property type="evidence" value="ECO:0007669"/>
    <property type="project" value="TreeGrafter"/>
</dbReference>
<dbReference type="GO" id="GO:0003724">
    <property type="term" value="F:RNA helicase activity"/>
    <property type="evidence" value="ECO:0007669"/>
    <property type="project" value="UniProtKB-EC"/>
</dbReference>
<dbReference type="AlphaFoldDB" id="A0A4U5MG94"/>
<feature type="domain" description="Helicase C-terminal" evidence="9">
    <location>
        <begin position="262"/>
        <end position="426"/>
    </location>
</feature>
<dbReference type="GO" id="GO:0005524">
    <property type="term" value="F:ATP binding"/>
    <property type="evidence" value="ECO:0007669"/>
    <property type="project" value="UniProtKB-KW"/>
</dbReference>
<dbReference type="PANTHER" id="PTHR18934">
    <property type="entry name" value="ATP-DEPENDENT RNA HELICASE"/>
    <property type="match status" value="1"/>
</dbReference>
<comment type="caution">
    <text evidence="10">The sequence shown here is derived from an EMBL/GenBank/DDBJ whole genome shotgun (WGS) entry which is preliminary data.</text>
</comment>
<comment type="similarity">
    <text evidence="1">Belongs to the DEAD box helicase family. DEAH subfamily.</text>
</comment>